<accession>A0A0F9TFZ9</accession>
<name>A0A0F9TFZ9_9ZZZZ</name>
<dbReference type="AlphaFoldDB" id="A0A0F9TFZ9"/>
<organism evidence="2">
    <name type="scientific">marine sediment metagenome</name>
    <dbReference type="NCBI Taxonomy" id="412755"/>
    <lineage>
        <taxon>unclassified sequences</taxon>
        <taxon>metagenomes</taxon>
        <taxon>ecological metagenomes</taxon>
    </lineage>
</organism>
<feature type="transmembrane region" description="Helical" evidence="1">
    <location>
        <begin position="67"/>
        <end position="88"/>
    </location>
</feature>
<protein>
    <submittedName>
        <fullName evidence="2">Uncharacterized protein</fullName>
    </submittedName>
</protein>
<evidence type="ECO:0000313" key="2">
    <source>
        <dbReference type="EMBL" id="KKN73777.1"/>
    </source>
</evidence>
<comment type="caution">
    <text evidence="2">The sequence shown here is derived from an EMBL/GenBank/DDBJ whole genome shotgun (WGS) entry which is preliminary data.</text>
</comment>
<gene>
    <name evidence="2" type="ORF">LCGC14_0397250</name>
</gene>
<sequence>MDEVRKVAREEVERAVEPIRTSLWGRKHPSGTGRVSAEGMEGQLKEVHDLLTNGGIPRAKMALRNKVYVALLTVVGSGVFLLLNTWVVSNAASP</sequence>
<keyword evidence="1" id="KW-0472">Membrane</keyword>
<keyword evidence="1" id="KW-0812">Transmembrane</keyword>
<evidence type="ECO:0000256" key="1">
    <source>
        <dbReference type="SAM" id="Phobius"/>
    </source>
</evidence>
<dbReference type="EMBL" id="LAZR01000337">
    <property type="protein sequence ID" value="KKN73777.1"/>
    <property type="molecule type" value="Genomic_DNA"/>
</dbReference>
<reference evidence="2" key="1">
    <citation type="journal article" date="2015" name="Nature">
        <title>Complex archaea that bridge the gap between prokaryotes and eukaryotes.</title>
        <authorList>
            <person name="Spang A."/>
            <person name="Saw J.H."/>
            <person name="Jorgensen S.L."/>
            <person name="Zaremba-Niedzwiedzka K."/>
            <person name="Martijn J."/>
            <person name="Lind A.E."/>
            <person name="van Eijk R."/>
            <person name="Schleper C."/>
            <person name="Guy L."/>
            <person name="Ettema T.J."/>
        </authorList>
    </citation>
    <scope>NUCLEOTIDE SEQUENCE</scope>
</reference>
<keyword evidence="1" id="KW-1133">Transmembrane helix</keyword>
<proteinExistence type="predicted"/>